<keyword evidence="2" id="KW-0732">Signal</keyword>
<reference evidence="3 4" key="1">
    <citation type="submission" date="2024-01" db="EMBL/GenBank/DDBJ databases">
        <title>The complete chloroplast genome sequence of Lithospermum erythrorhizon: insights into the phylogenetic relationship among Boraginaceae species and the maternal lineages of purple gromwells.</title>
        <authorList>
            <person name="Okada T."/>
            <person name="Watanabe K."/>
        </authorList>
    </citation>
    <scope>NUCLEOTIDE SEQUENCE [LARGE SCALE GENOMIC DNA]</scope>
</reference>
<dbReference type="AlphaFoldDB" id="A0AAV3Q129"/>
<evidence type="ECO:0008006" key="5">
    <source>
        <dbReference type="Google" id="ProtNLM"/>
    </source>
</evidence>
<protein>
    <recommendedName>
        <fullName evidence="5">Root cap</fullName>
    </recommendedName>
</protein>
<comment type="caution">
    <text evidence="3">The sequence shown here is derived from an EMBL/GenBank/DDBJ whole genome shotgun (WGS) entry which is preliminary data.</text>
</comment>
<name>A0AAV3Q129_LITER</name>
<feature type="compositionally biased region" description="Basic and acidic residues" evidence="1">
    <location>
        <begin position="120"/>
        <end position="145"/>
    </location>
</feature>
<feature type="chain" id="PRO_5043663089" description="Root cap" evidence="2">
    <location>
        <begin position="23"/>
        <end position="544"/>
    </location>
</feature>
<evidence type="ECO:0000313" key="3">
    <source>
        <dbReference type="EMBL" id="GAA0157223.1"/>
    </source>
</evidence>
<feature type="compositionally biased region" description="Basic and acidic residues" evidence="1">
    <location>
        <begin position="90"/>
        <end position="112"/>
    </location>
</feature>
<dbReference type="PRINTS" id="PR01217">
    <property type="entry name" value="PRICHEXTENSN"/>
</dbReference>
<feature type="signal peptide" evidence="2">
    <location>
        <begin position="1"/>
        <end position="22"/>
    </location>
</feature>
<dbReference type="PANTHER" id="PTHR31656">
    <property type="entry name" value="ROOT CAP DOMAIN-CONTAINING PROTEIN"/>
    <property type="match status" value="1"/>
</dbReference>
<proteinExistence type="predicted"/>
<accession>A0AAV3Q129</accession>
<feature type="compositionally biased region" description="Pro residues" evidence="1">
    <location>
        <begin position="150"/>
        <end position="236"/>
    </location>
</feature>
<sequence length="544" mass="58344">MAQYSSKSVAWILLMVFTVVAADTPPGIAKNPSHATCKIAKYKHCYNLEHVCPKFCPDSCTVECASCKPICGSGSPTPELPAQDGGSKSSGDDKDHGRDKGDDDDKDGEDKGNGNGKGNNGKDKGYGDDKENDNGKGNEKGKDEGNNTPSYPPPTTPTPTPTPPITKPPPTTPTPTPPSTTPSYPPPTTPTPTPPSTTPSYPPPTTPTPTPSTPPSVPTPTPPSVPNTPSQTPPTSTPSDNSISGAKRVRCKNKYYPQCYGVEHTCPSDCPRGCDVDCVTCKPVCSCDKPGAVCQDPRFIGADGLTFYFHGKKDKDFCLVADRNLHINAHFIGRRNENMKRDFTWVQSIGILFDDHKLFVGAQKTGKWDESVDHLAIDFDGKLITLEDREGAKWESETGPATSITRKSDTNSVEIQVEGLFKITASVVPITKKESRIHNYGITDDDCFAHLELGFMFFAMSGDVNGVLGQTYANNYVSRAKMGVAMPVLGGHKEFSASNIFAADCSVTKFQPGKLKLKASSIGMELPSMNCLSGVEGRGVVCKR</sequence>
<organism evidence="3 4">
    <name type="scientific">Lithospermum erythrorhizon</name>
    <name type="common">Purple gromwell</name>
    <name type="synonym">Lithospermum officinale var. erythrorhizon</name>
    <dbReference type="NCBI Taxonomy" id="34254"/>
    <lineage>
        <taxon>Eukaryota</taxon>
        <taxon>Viridiplantae</taxon>
        <taxon>Streptophyta</taxon>
        <taxon>Embryophyta</taxon>
        <taxon>Tracheophyta</taxon>
        <taxon>Spermatophyta</taxon>
        <taxon>Magnoliopsida</taxon>
        <taxon>eudicotyledons</taxon>
        <taxon>Gunneridae</taxon>
        <taxon>Pentapetalae</taxon>
        <taxon>asterids</taxon>
        <taxon>lamiids</taxon>
        <taxon>Boraginales</taxon>
        <taxon>Boraginaceae</taxon>
        <taxon>Boraginoideae</taxon>
        <taxon>Lithospermeae</taxon>
        <taxon>Lithospermum</taxon>
    </lineage>
</organism>
<evidence type="ECO:0000313" key="4">
    <source>
        <dbReference type="Proteomes" id="UP001454036"/>
    </source>
</evidence>
<dbReference type="EMBL" id="BAABME010003058">
    <property type="protein sequence ID" value="GAA0157223.1"/>
    <property type="molecule type" value="Genomic_DNA"/>
</dbReference>
<feature type="region of interest" description="Disordered" evidence="1">
    <location>
        <begin position="75"/>
        <end position="245"/>
    </location>
</feature>
<gene>
    <name evidence="3" type="ORF">LIER_14537</name>
</gene>
<dbReference type="InterPro" id="IPR009646">
    <property type="entry name" value="Root_cap"/>
</dbReference>
<evidence type="ECO:0000256" key="1">
    <source>
        <dbReference type="SAM" id="MobiDB-lite"/>
    </source>
</evidence>
<dbReference type="Proteomes" id="UP001454036">
    <property type="component" value="Unassembled WGS sequence"/>
</dbReference>
<evidence type="ECO:0000256" key="2">
    <source>
        <dbReference type="SAM" id="SignalP"/>
    </source>
</evidence>
<dbReference type="Pfam" id="PF06830">
    <property type="entry name" value="Root_cap"/>
    <property type="match status" value="1"/>
</dbReference>
<keyword evidence="4" id="KW-1185">Reference proteome</keyword>